<dbReference type="RefSeq" id="XP_013413226.1">
    <property type="nucleotide sequence ID" value="XM_013557772.1"/>
</dbReference>
<dbReference type="InterPro" id="IPR022047">
    <property type="entry name" value="Microcephalin-like"/>
</dbReference>
<dbReference type="PROSITE" id="PS50172">
    <property type="entry name" value="BRCT"/>
    <property type="match status" value="1"/>
</dbReference>
<keyword evidence="2" id="KW-1185">Reference proteome</keyword>
<dbReference type="KEGG" id="lak:106175669"/>
<dbReference type="GO" id="GO:0000278">
    <property type="term" value="P:mitotic cell cycle"/>
    <property type="evidence" value="ECO:0007669"/>
    <property type="project" value="TreeGrafter"/>
</dbReference>
<dbReference type="InterPro" id="IPR001357">
    <property type="entry name" value="BRCT_dom"/>
</dbReference>
<dbReference type="Gene3D" id="3.40.50.10190">
    <property type="entry name" value="BRCT domain"/>
    <property type="match status" value="1"/>
</dbReference>
<dbReference type="STRING" id="7574.A0A1S3JSX5"/>
<dbReference type="CDD" id="cd17716">
    <property type="entry name" value="BRCT_microcephalin_rpt1"/>
    <property type="match status" value="1"/>
</dbReference>
<dbReference type="OrthoDB" id="2384350at2759"/>
<dbReference type="SUPFAM" id="SSF52113">
    <property type="entry name" value="BRCT domain"/>
    <property type="match status" value="1"/>
</dbReference>
<accession>A0A1S3JSX5</accession>
<dbReference type="Proteomes" id="UP000085678">
    <property type="component" value="Unplaced"/>
</dbReference>
<protein>
    <submittedName>
        <fullName evidence="3">Microcephalin-like</fullName>
    </submittedName>
</protein>
<name>A0A1S3JSX5_LINAN</name>
<evidence type="ECO:0000259" key="1">
    <source>
        <dbReference type="PROSITE" id="PS50172"/>
    </source>
</evidence>
<dbReference type="Pfam" id="PF12738">
    <property type="entry name" value="PTCB-BRCT"/>
    <property type="match status" value="1"/>
</dbReference>
<feature type="domain" description="BRCT" evidence="1">
    <location>
        <begin position="58"/>
        <end position="131"/>
    </location>
</feature>
<evidence type="ECO:0000313" key="2">
    <source>
        <dbReference type="Proteomes" id="UP000085678"/>
    </source>
</evidence>
<gene>
    <name evidence="3" type="primary">LOC106175669</name>
</gene>
<dbReference type="InParanoid" id="A0A1S3JSX5"/>
<organism evidence="2 3">
    <name type="scientific">Lingula anatina</name>
    <name type="common">Brachiopod</name>
    <name type="synonym">Lingula unguis</name>
    <dbReference type="NCBI Taxonomy" id="7574"/>
    <lineage>
        <taxon>Eukaryota</taxon>
        <taxon>Metazoa</taxon>
        <taxon>Spiralia</taxon>
        <taxon>Lophotrochozoa</taxon>
        <taxon>Brachiopoda</taxon>
        <taxon>Linguliformea</taxon>
        <taxon>Lingulata</taxon>
        <taxon>Lingulida</taxon>
        <taxon>Linguloidea</taxon>
        <taxon>Lingulidae</taxon>
        <taxon>Lingula</taxon>
    </lineage>
</organism>
<reference evidence="3" key="1">
    <citation type="submission" date="2025-08" db="UniProtKB">
        <authorList>
            <consortium name="RefSeq"/>
        </authorList>
    </citation>
    <scope>IDENTIFICATION</scope>
    <source>
        <tissue evidence="3">Gonads</tissue>
    </source>
</reference>
<dbReference type="GeneID" id="106175669"/>
<sequence length="136" mass="14892">METLTPAFISHGRRSISTPNSTFASINLDSTLERNISSSSVSLLCNNSTDENSLPAKSSSSVLKDVVAYVEVRTNSDNRSQAIGKELEALGATVVKKFTNEVTHVIFKDGKKSTRDRAKKKGLHLVTVLWVDRLKV</sequence>
<dbReference type="InterPro" id="IPR036420">
    <property type="entry name" value="BRCT_dom_sf"/>
</dbReference>
<dbReference type="AlphaFoldDB" id="A0A1S3JSX5"/>
<proteinExistence type="predicted"/>
<dbReference type="PANTHER" id="PTHR14625:SF3">
    <property type="entry name" value="MICROCEPHALIN"/>
    <property type="match status" value="1"/>
</dbReference>
<evidence type="ECO:0000313" key="3">
    <source>
        <dbReference type="RefSeq" id="XP_013413226.1"/>
    </source>
</evidence>
<dbReference type="PANTHER" id="PTHR14625">
    <property type="entry name" value="MICROCEPHALIN"/>
    <property type="match status" value="1"/>
</dbReference>